<dbReference type="EMBL" id="QLMA01000004">
    <property type="protein sequence ID" value="RAJ81984.1"/>
    <property type="molecule type" value="Genomic_DNA"/>
</dbReference>
<dbReference type="InterPro" id="IPR029058">
    <property type="entry name" value="AB_hydrolase_fold"/>
</dbReference>
<dbReference type="AlphaFoldDB" id="A0A327W1S9"/>
<dbReference type="Proteomes" id="UP000249819">
    <property type="component" value="Unassembled WGS sequence"/>
</dbReference>
<proteinExistence type="predicted"/>
<dbReference type="OrthoDB" id="9812921at2"/>
<evidence type="ECO:0000256" key="1">
    <source>
        <dbReference type="ARBA" id="ARBA00022801"/>
    </source>
</evidence>
<dbReference type="RefSeq" id="WP_111592536.1">
    <property type="nucleotide sequence ID" value="NZ_QLMA01000004.1"/>
</dbReference>
<dbReference type="GO" id="GO:0004252">
    <property type="term" value="F:serine-type endopeptidase activity"/>
    <property type="evidence" value="ECO:0007669"/>
    <property type="project" value="TreeGrafter"/>
</dbReference>
<dbReference type="InterPro" id="IPR001375">
    <property type="entry name" value="Peptidase_S9_cat"/>
</dbReference>
<accession>A0A327W1S9</accession>
<protein>
    <submittedName>
        <fullName evidence="3">Prolyl oligopeptidase family protein</fullName>
    </submittedName>
</protein>
<gene>
    <name evidence="3" type="ORF">CLV59_104209</name>
</gene>
<feature type="domain" description="Peptidase S9 prolyl oligopeptidase catalytic" evidence="2">
    <location>
        <begin position="712"/>
        <end position="872"/>
    </location>
</feature>
<dbReference type="PANTHER" id="PTHR42776">
    <property type="entry name" value="SERINE PEPTIDASE S9 FAMILY MEMBER"/>
    <property type="match status" value="1"/>
</dbReference>
<evidence type="ECO:0000259" key="2">
    <source>
        <dbReference type="Pfam" id="PF00326"/>
    </source>
</evidence>
<keyword evidence="1" id="KW-0378">Hydrolase</keyword>
<dbReference type="PANTHER" id="PTHR42776:SF27">
    <property type="entry name" value="DIPEPTIDYL PEPTIDASE FAMILY MEMBER 6"/>
    <property type="match status" value="1"/>
</dbReference>
<dbReference type="SUPFAM" id="SSF53474">
    <property type="entry name" value="alpha/beta-Hydrolases"/>
    <property type="match status" value="1"/>
</dbReference>
<keyword evidence="4" id="KW-1185">Reference proteome</keyword>
<dbReference type="SUPFAM" id="SSF82171">
    <property type="entry name" value="DPP6 N-terminal domain-like"/>
    <property type="match status" value="1"/>
</dbReference>
<comment type="caution">
    <text evidence="3">The sequence shown here is derived from an EMBL/GenBank/DDBJ whole genome shotgun (WGS) entry which is preliminary data.</text>
</comment>
<evidence type="ECO:0000313" key="3">
    <source>
        <dbReference type="EMBL" id="RAJ81984.1"/>
    </source>
</evidence>
<name>A0A327W1S9_9BACT</name>
<dbReference type="GO" id="GO:0006508">
    <property type="term" value="P:proteolysis"/>
    <property type="evidence" value="ECO:0007669"/>
    <property type="project" value="InterPro"/>
</dbReference>
<organism evidence="3 4">
    <name type="scientific">Chitinophaga dinghuensis</name>
    <dbReference type="NCBI Taxonomy" id="1539050"/>
    <lineage>
        <taxon>Bacteria</taxon>
        <taxon>Pseudomonadati</taxon>
        <taxon>Bacteroidota</taxon>
        <taxon>Chitinophagia</taxon>
        <taxon>Chitinophagales</taxon>
        <taxon>Chitinophagaceae</taxon>
        <taxon>Chitinophaga</taxon>
    </lineage>
</organism>
<reference evidence="3 4" key="1">
    <citation type="submission" date="2018-06" db="EMBL/GenBank/DDBJ databases">
        <title>Genomic Encyclopedia of Archaeal and Bacterial Type Strains, Phase II (KMG-II): from individual species to whole genera.</title>
        <authorList>
            <person name="Goeker M."/>
        </authorList>
    </citation>
    <scope>NUCLEOTIDE SEQUENCE [LARGE SCALE GENOMIC DNA]</scope>
    <source>
        <strain evidence="3 4">DSM 29821</strain>
    </source>
</reference>
<evidence type="ECO:0000313" key="4">
    <source>
        <dbReference type="Proteomes" id="UP000249819"/>
    </source>
</evidence>
<sequence length="904" mass="102211">MQLRKIIRYSIAVKRNTSILTLFLFLILCIKGNAQDKPAINEITYDDWYFLSPGPAYINQDGKFIAYKIENLPKNHKTLVLQNIDSSWKRTFIDAGIPIFASVGKKSICYILGQHDSLHIVNLGSRESKSIPNIKSISLINHNTWNSKPKWIAISSRSKSLILINKLTGEKFEFKDIDQMYPIEYGNDAILLLSENKISSLQLSTMKIKEITSLGDSIISISKAVQSPINHKIFTIASKKINGGIVSEIGSFDTIYKTLLTSEDLPIRTDLSKWTLNLTENDSCLNIDLVEQQQFSYSINKTTPLIIWSYQDNKLTPKNHQTPLQPTTSRWVLNTYTGKLTRLQSDTSFIIASNSKWLILSANLENGDMGKNEIQGTPHNIYITNTTTGETYDTKIPFINIAKTSNTLNKIAYFSNDYNKLFVYNLDSKSNQPVMDLSTANGKFKTDSIQEDQPILKYKLLGQSPNFDTIYISDKYDIWMIHTDNKFNPTNITGGYGNKNKIEFKFIQGEYKILQWNQLRYITGFNTITKKAGFYELSKGKEKEPKELYSGSDYITTRPIIMNDHLSVPVPVKAENTEAYLIVKGSTNEPFNLYYTKDFNQLIQVSTLNPTKKYNWITSELINWTLPNGKINQGILFKPENFDSSKKYPLIFYSYENSSDGLNAPLRPKELQGGSDLDIPTYASNGYLVFCPDMYTPVGASLVGATETVKSAITKLSQRQYIDTSKLGIQGASWGGITSEFVITQIPSIKAACIASARGNLISGFNSSAMGYPLLGAFIRGQIRMGKTLWEAPEIYIKNSAIMYADKINASVLIMHTTKDATLGFEDAKEFYNALRVLGKKVWLLEYTEYSHGVRGTAATDFSNRMRQFFDYFLMNKEAPDWISKKTLSVITKNSYETKNSSTK</sequence>
<dbReference type="Gene3D" id="3.40.50.1820">
    <property type="entry name" value="alpha/beta hydrolase"/>
    <property type="match status" value="1"/>
</dbReference>
<dbReference type="Pfam" id="PF00326">
    <property type="entry name" value="Peptidase_S9"/>
    <property type="match status" value="1"/>
</dbReference>